<keyword evidence="7 11" id="KW-0863">Zinc-finger</keyword>
<protein>
    <recommendedName>
        <fullName evidence="3">RBR-type E3 ubiquitin transferase</fullName>
        <ecNumber evidence="3">2.3.2.31</ecNumber>
    </recommendedName>
</protein>
<name>A0ABR0YR17_HUSHU</name>
<dbReference type="Pfam" id="PF01485">
    <property type="entry name" value="IBR"/>
    <property type="match status" value="1"/>
</dbReference>
<comment type="caution">
    <text evidence="16">The sequence shown here is derived from an EMBL/GenBank/DDBJ whole genome shotgun (WGS) entry which is preliminary data.</text>
</comment>
<feature type="domain" description="RWD" evidence="14">
    <location>
        <begin position="11"/>
        <end position="137"/>
    </location>
</feature>
<dbReference type="InterPro" id="IPR006575">
    <property type="entry name" value="RWD_dom"/>
</dbReference>
<dbReference type="InterPro" id="IPR017907">
    <property type="entry name" value="Znf_RING_CS"/>
</dbReference>
<dbReference type="PROSITE" id="PS51873">
    <property type="entry name" value="TRIAD"/>
    <property type="match status" value="1"/>
</dbReference>
<evidence type="ECO:0000256" key="10">
    <source>
        <dbReference type="ARBA" id="ARBA00044508"/>
    </source>
</evidence>
<proteinExistence type="inferred from homology"/>
<dbReference type="CDD" id="cd20354">
    <property type="entry name" value="Rcat_RBR_RNF14"/>
    <property type="match status" value="1"/>
</dbReference>
<accession>A0ABR0YR17</accession>
<dbReference type="Gene3D" id="3.30.40.10">
    <property type="entry name" value="Zinc/RING finger domain, C3HC4 (zinc finger)"/>
    <property type="match status" value="1"/>
</dbReference>
<evidence type="ECO:0000259" key="15">
    <source>
        <dbReference type="PROSITE" id="PS51873"/>
    </source>
</evidence>
<evidence type="ECO:0000313" key="16">
    <source>
        <dbReference type="EMBL" id="KAK6474826.1"/>
    </source>
</evidence>
<dbReference type="CDD" id="cd20341">
    <property type="entry name" value="BRcat_RBR_RNF14"/>
    <property type="match status" value="1"/>
</dbReference>
<keyword evidence="8" id="KW-0833">Ubl conjugation pathway</keyword>
<dbReference type="SUPFAM" id="SSF57850">
    <property type="entry name" value="RING/U-box"/>
    <property type="match status" value="3"/>
</dbReference>
<dbReference type="InterPro" id="IPR044066">
    <property type="entry name" value="TRIAD_supradom"/>
</dbReference>
<organism evidence="16 17">
    <name type="scientific">Huso huso</name>
    <name type="common">Beluga</name>
    <name type="synonym">Acipenser huso</name>
    <dbReference type="NCBI Taxonomy" id="61971"/>
    <lineage>
        <taxon>Eukaryota</taxon>
        <taxon>Metazoa</taxon>
        <taxon>Chordata</taxon>
        <taxon>Craniata</taxon>
        <taxon>Vertebrata</taxon>
        <taxon>Euteleostomi</taxon>
        <taxon>Actinopterygii</taxon>
        <taxon>Chondrostei</taxon>
        <taxon>Acipenseriformes</taxon>
        <taxon>Acipenseridae</taxon>
        <taxon>Huso</taxon>
    </lineage>
</organism>
<dbReference type="Gene3D" id="3.10.110.10">
    <property type="entry name" value="Ubiquitin Conjugating Enzyme"/>
    <property type="match status" value="1"/>
</dbReference>
<comment type="pathway">
    <text evidence="2">Protein modification; protein ubiquitination.</text>
</comment>
<dbReference type="CDD" id="cd23820">
    <property type="entry name" value="RWD_RNF14"/>
    <property type="match status" value="1"/>
</dbReference>
<dbReference type="Gene3D" id="1.20.120.1750">
    <property type="match status" value="1"/>
</dbReference>
<evidence type="ECO:0000256" key="6">
    <source>
        <dbReference type="ARBA" id="ARBA00022737"/>
    </source>
</evidence>
<comment type="similarity">
    <text evidence="10">Belongs to the RBR family. RNF14 subfamily.</text>
</comment>
<dbReference type="InterPro" id="IPR013083">
    <property type="entry name" value="Znf_RING/FYVE/PHD"/>
</dbReference>
<dbReference type="Gene3D" id="2.20.25.20">
    <property type="match status" value="1"/>
</dbReference>
<reference evidence="16 17" key="1">
    <citation type="submission" date="2021-05" db="EMBL/GenBank/DDBJ databases">
        <authorList>
            <person name="Zahm M."/>
            <person name="Klopp C."/>
            <person name="Cabau C."/>
            <person name="Kuhl H."/>
            <person name="Suciu R."/>
            <person name="Ciorpac M."/>
            <person name="Holostenco D."/>
            <person name="Gessner J."/>
            <person name="Wuertz S."/>
            <person name="Hohne C."/>
            <person name="Stock M."/>
            <person name="Gislard M."/>
            <person name="Lluch J."/>
            <person name="Milhes M."/>
            <person name="Lampietro C."/>
            <person name="Lopez Roques C."/>
            <person name="Donnadieu C."/>
            <person name="Du K."/>
            <person name="Schartl M."/>
            <person name="Guiguen Y."/>
        </authorList>
    </citation>
    <scope>NUCLEOTIDE SEQUENCE [LARGE SCALE GENOMIC DNA]</scope>
    <source>
        <strain evidence="16">Hh-F2</strain>
        <tissue evidence="16">Blood</tissue>
    </source>
</reference>
<evidence type="ECO:0000256" key="12">
    <source>
        <dbReference type="SAM" id="MobiDB-lite"/>
    </source>
</evidence>
<dbReference type="SUPFAM" id="SSF54495">
    <property type="entry name" value="UBC-like"/>
    <property type="match status" value="1"/>
</dbReference>
<dbReference type="PROSITE" id="PS50089">
    <property type="entry name" value="ZF_RING_2"/>
    <property type="match status" value="1"/>
</dbReference>
<sequence>MSSEDQEAQEDELLALASIYHEEEFRRAESAQGGEIRVCLQLPQDFNIFVSGQDQHGLEKDKVEHTVSFLPPVVLNFELPSDYPSTSSPIFTLSCKWLPRIQLSAVCKHLDDLWQESVGSVVLFSWMQFLKEDLLTFLNIESPLEIKNPSEGRQKKNELDDVHSNAKEEPLDPRAIQDSDSRISILPQILDFDQTQQQKAFDNKAYICGICFSEKMGAECLDFKECKHVYCKACLKEYFQIQIRDGNVQCLNCPEPTCTSVATPAQVKDLVGEELFARYDRLLLQSSLDMMADVVYCPRRICETAVMLEPGCTMGICSGCKYAFCTLCKLAYHGVSPCSTTAEQLRGLRDEYLGSTDEGKKFLEQRFGKRVIQKAVEESHSQDWLEKNSKACPRCGTHIQARKGLTLSLYESLKVDGCNKMTCINCHQYFCWLCMCQLSRANPYGHFNNSTMPCFNQLFQGVDIEDGAFWSDEEDEDD</sequence>
<dbReference type="InterPro" id="IPR001841">
    <property type="entry name" value="Znf_RING"/>
</dbReference>
<keyword evidence="6" id="KW-0677">Repeat</keyword>
<dbReference type="EMBL" id="JAHFZB010000025">
    <property type="protein sequence ID" value="KAK6474826.1"/>
    <property type="molecule type" value="Genomic_DNA"/>
</dbReference>
<feature type="domain" description="RING-type" evidence="15">
    <location>
        <begin position="204"/>
        <end position="458"/>
    </location>
</feature>
<dbReference type="Pfam" id="PF05773">
    <property type="entry name" value="RWD"/>
    <property type="match status" value="1"/>
</dbReference>
<evidence type="ECO:0000256" key="2">
    <source>
        <dbReference type="ARBA" id="ARBA00004906"/>
    </source>
</evidence>
<evidence type="ECO:0000259" key="14">
    <source>
        <dbReference type="PROSITE" id="PS50908"/>
    </source>
</evidence>
<keyword evidence="5" id="KW-0479">Metal-binding</keyword>
<feature type="domain" description="RING-type" evidence="13">
    <location>
        <begin position="208"/>
        <end position="253"/>
    </location>
</feature>
<evidence type="ECO:0000256" key="5">
    <source>
        <dbReference type="ARBA" id="ARBA00022723"/>
    </source>
</evidence>
<dbReference type="CDD" id="cd16628">
    <property type="entry name" value="RING-HC_RBR_RNF14"/>
    <property type="match status" value="1"/>
</dbReference>
<comment type="catalytic activity">
    <reaction evidence="1">
        <text>[E2 ubiquitin-conjugating enzyme]-S-ubiquitinyl-L-cysteine + [acceptor protein]-L-lysine = [E2 ubiquitin-conjugating enzyme]-L-cysteine + [acceptor protein]-N(6)-ubiquitinyl-L-lysine.</text>
        <dbReference type="EC" id="2.3.2.31"/>
    </reaction>
</comment>
<evidence type="ECO:0000256" key="9">
    <source>
        <dbReference type="ARBA" id="ARBA00022833"/>
    </source>
</evidence>
<evidence type="ECO:0000256" key="3">
    <source>
        <dbReference type="ARBA" id="ARBA00012251"/>
    </source>
</evidence>
<dbReference type="EC" id="2.3.2.31" evidence="3"/>
<keyword evidence="17" id="KW-1185">Reference proteome</keyword>
<evidence type="ECO:0000313" key="17">
    <source>
        <dbReference type="Proteomes" id="UP001369086"/>
    </source>
</evidence>
<dbReference type="InterPro" id="IPR047548">
    <property type="entry name" value="Rcat_RBR_RNF14"/>
</dbReference>
<dbReference type="SMART" id="SM00591">
    <property type="entry name" value="RWD"/>
    <property type="match status" value="1"/>
</dbReference>
<dbReference type="Proteomes" id="UP001369086">
    <property type="component" value="Unassembled WGS sequence"/>
</dbReference>
<dbReference type="PROSITE" id="PS50908">
    <property type="entry name" value="RWD"/>
    <property type="match status" value="1"/>
</dbReference>
<keyword evidence="9" id="KW-0862">Zinc</keyword>
<gene>
    <name evidence="16" type="ORF">HHUSO_G25721</name>
</gene>
<evidence type="ECO:0000256" key="7">
    <source>
        <dbReference type="ARBA" id="ARBA00022771"/>
    </source>
</evidence>
<dbReference type="PROSITE" id="PS00518">
    <property type="entry name" value="ZF_RING_1"/>
    <property type="match status" value="1"/>
</dbReference>
<feature type="region of interest" description="Disordered" evidence="12">
    <location>
        <begin position="149"/>
        <end position="173"/>
    </location>
</feature>
<dbReference type="SMART" id="SM00647">
    <property type="entry name" value="IBR"/>
    <property type="match status" value="2"/>
</dbReference>
<dbReference type="InterPro" id="IPR016135">
    <property type="entry name" value="UBQ-conjugating_enzyme/RWD"/>
</dbReference>
<evidence type="ECO:0000259" key="13">
    <source>
        <dbReference type="PROSITE" id="PS50089"/>
    </source>
</evidence>
<dbReference type="PANTHER" id="PTHR11685">
    <property type="entry name" value="RBR FAMILY RING FINGER AND IBR DOMAIN-CONTAINING"/>
    <property type="match status" value="1"/>
</dbReference>
<dbReference type="InterPro" id="IPR031128">
    <property type="entry name" value="RNF14_RING-HC_Zfn"/>
</dbReference>
<evidence type="ECO:0000256" key="4">
    <source>
        <dbReference type="ARBA" id="ARBA00022679"/>
    </source>
</evidence>
<evidence type="ECO:0000256" key="8">
    <source>
        <dbReference type="ARBA" id="ARBA00022786"/>
    </source>
</evidence>
<evidence type="ECO:0000256" key="11">
    <source>
        <dbReference type="PROSITE-ProRule" id="PRU00175"/>
    </source>
</evidence>
<dbReference type="InterPro" id="IPR031127">
    <property type="entry name" value="E3_UB_ligase_RBR"/>
</dbReference>
<evidence type="ECO:0000256" key="1">
    <source>
        <dbReference type="ARBA" id="ARBA00001798"/>
    </source>
</evidence>
<keyword evidence="4" id="KW-0808">Transferase</keyword>
<dbReference type="InterPro" id="IPR002867">
    <property type="entry name" value="IBR_dom"/>
</dbReference>